<evidence type="ECO:0000313" key="3">
    <source>
        <dbReference type="EMBL" id="KAK8768637.1"/>
    </source>
</evidence>
<organism evidence="3 4">
    <name type="scientific">Amblyomma americanum</name>
    <name type="common">Lone star tick</name>
    <dbReference type="NCBI Taxonomy" id="6943"/>
    <lineage>
        <taxon>Eukaryota</taxon>
        <taxon>Metazoa</taxon>
        <taxon>Ecdysozoa</taxon>
        <taxon>Arthropoda</taxon>
        <taxon>Chelicerata</taxon>
        <taxon>Arachnida</taxon>
        <taxon>Acari</taxon>
        <taxon>Parasitiformes</taxon>
        <taxon>Ixodida</taxon>
        <taxon>Ixodoidea</taxon>
        <taxon>Ixodidae</taxon>
        <taxon>Amblyomminae</taxon>
        <taxon>Amblyomma</taxon>
    </lineage>
</organism>
<name>A0AAQ4E1P7_AMBAM</name>
<keyword evidence="2" id="KW-0812">Transmembrane</keyword>
<gene>
    <name evidence="3" type="ORF">V5799_014898</name>
</gene>
<reference evidence="3 4" key="1">
    <citation type="journal article" date="2023" name="Arcadia Sci">
        <title>De novo assembly of a long-read Amblyomma americanum tick genome.</title>
        <authorList>
            <person name="Chou S."/>
            <person name="Poskanzer K.E."/>
            <person name="Rollins M."/>
            <person name="Thuy-Boun P.S."/>
        </authorList>
    </citation>
    <scope>NUCLEOTIDE SEQUENCE [LARGE SCALE GENOMIC DNA]</scope>
    <source>
        <strain evidence="3">F_SG_1</strain>
        <tissue evidence="3">Salivary glands</tissue>
    </source>
</reference>
<evidence type="ECO:0000256" key="1">
    <source>
        <dbReference type="SAM" id="MobiDB-lite"/>
    </source>
</evidence>
<protein>
    <submittedName>
        <fullName evidence="3">Uncharacterized protein</fullName>
    </submittedName>
</protein>
<proteinExistence type="predicted"/>
<keyword evidence="4" id="KW-1185">Reference proteome</keyword>
<feature type="transmembrane region" description="Helical" evidence="2">
    <location>
        <begin position="21"/>
        <end position="44"/>
    </location>
</feature>
<keyword evidence="2" id="KW-1133">Transmembrane helix</keyword>
<keyword evidence="2" id="KW-0472">Membrane</keyword>
<accession>A0AAQ4E1P7</accession>
<dbReference type="Proteomes" id="UP001321473">
    <property type="component" value="Unassembled WGS sequence"/>
</dbReference>
<feature type="region of interest" description="Disordered" evidence="1">
    <location>
        <begin position="65"/>
        <end position="107"/>
    </location>
</feature>
<sequence>MEARLQARVNRPVVLINREGLYVVMAALGLSILGCASVLGYSFANYGQLMRNAEEVRSYIASRTKLADQNGTHGEGGSRKSSADAHPATTKAVEAASRAAGYQRSANRSGIVASLSDRFAVLARQEALGDGERAATSHSILAANAASNTVRKGSAEAA</sequence>
<comment type="caution">
    <text evidence="3">The sequence shown here is derived from an EMBL/GenBank/DDBJ whole genome shotgun (WGS) entry which is preliminary data.</text>
</comment>
<dbReference type="AlphaFoldDB" id="A0AAQ4E1P7"/>
<evidence type="ECO:0000313" key="4">
    <source>
        <dbReference type="Proteomes" id="UP001321473"/>
    </source>
</evidence>
<dbReference type="EMBL" id="JARKHS020023657">
    <property type="protein sequence ID" value="KAK8768637.1"/>
    <property type="molecule type" value="Genomic_DNA"/>
</dbReference>
<dbReference type="PROSITE" id="PS51257">
    <property type="entry name" value="PROKAR_LIPOPROTEIN"/>
    <property type="match status" value="1"/>
</dbReference>
<evidence type="ECO:0000256" key="2">
    <source>
        <dbReference type="SAM" id="Phobius"/>
    </source>
</evidence>